<comment type="caution">
    <text evidence="13">The sequence shown here is derived from an EMBL/GenBank/DDBJ whole genome shotgun (WGS) entry which is preliminary data.</text>
</comment>
<proteinExistence type="inferred from homology"/>
<evidence type="ECO:0000313" key="13">
    <source>
        <dbReference type="EMBL" id="GJM59809.1"/>
    </source>
</evidence>
<keyword evidence="5 9" id="KW-0798">TonB box</keyword>
<keyword evidence="3 8" id="KW-1134">Transmembrane beta strand</keyword>
<dbReference type="InterPro" id="IPR000531">
    <property type="entry name" value="Beta-barrel_TonB"/>
</dbReference>
<dbReference type="InterPro" id="IPR008969">
    <property type="entry name" value="CarboxyPept-like_regulatory"/>
</dbReference>
<dbReference type="PROSITE" id="PS52016">
    <property type="entry name" value="TONB_DEPENDENT_REC_3"/>
    <property type="match status" value="1"/>
</dbReference>
<evidence type="ECO:0000259" key="11">
    <source>
        <dbReference type="Pfam" id="PF00593"/>
    </source>
</evidence>
<dbReference type="Proteomes" id="UP001310022">
    <property type="component" value="Unassembled WGS sequence"/>
</dbReference>
<dbReference type="SUPFAM" id="SSF56935">
    <property type="entry name" value="Porins"/>
    <property type="match status" value="1"/>
</dbReference>
<organism evidence="13 14">
    <name type="scientific">Persicobacter diffluens</name>
    <dbReference type="NCBI Taxonomy" id="981"/>
    <lineage>
        <taxon>Bacteria</taxon>
        <taxon>Pseudomonadati</taxon>
        <taxon>Bacteroidota</taxon>
        <taxon>Cytophagia</taxon>
        <taxon>Cytophagales</taxon>
        <taxon>Persicobacteraceae</taxon>
        <taxon>Persicobacter</taxon>
    </lineage>
</organism>
<evidence type="ECO:0000256" key="6">
    <source>
        <dbReference type="ARBA" id="ARBA00023136"/>
    </source>
</evidence>
<keyword evidence="2 8" id="KW-0813">Transport</keyword>
<evidence type="ECO:0000313" key="14">
    <source>
        <dbReference type="Proteomes" id="UP001310022"/>
    </source>
</evidence>
<dbReference type="InterPro" id="IPR037066">
    <property type="entry name" value="Plug_dom_sf"/>
</dbReference>
<comment type="subcellular location">
    <subcellularLocation>
        <location evidence="1 8">Cell outer membrane</location>
        <topology evidence="1 8">Multi-pass membrane protein</topology>
    </subcellularLocation>
</comment>
<keyword evidence="7 8" id="KW-0998">Cell outer membrane</keyword>
<evidence type="ECO:0000256" key="4">
    <source>
        <dbReference type="ARBA" id="ARBA00022692"/>
    </source>
</evidence>
<comment type="similarity">
    <text evidence="8 9">Belongs to the TonB-dependent receptor family.</text>
</comment>
<dbReference type="AlphaFoldDB" id="A0AAN4VV05"/>
<dbReference type="Gene3D" id="2.40.170.20">
    <property type="entry name" value="TonB-dependent receptor, beta-barrel domain"/>
    <property type="match status" value="1"/>
</dbReference>
<evidence type="ECO:0000256" key="5">
    <source>
        <dbReference type="ARBA" id="ARBA00023077"/>
    </source>
</evidence>
<evidence type="ECO:0000256" key="9">
    <source>
        <dbReference type="RuleBase" id="RU003357"/>
    </source>
</evidence>
<dbReference type="Gene3D" id="2.170.130.10">
    <property type="entry name" value="TonB-dependent receptor, plug domain"/>
    <property type="match status" value="1"/>
</dbReference>
<feature type="domain" description="TonB-dependent receptor plug" evidence="12">
    <location>
        <begin position="120"/>
        <end position="223"/>
    </location>
</feature>
<keyword evidence="14" id="KW-1185">Reference proteome</keyword>
<dbReference type="InterPro" id="IPR036942">
    <property type="entry name" value="Beta-barrel_TonB_sf"/>
</dbReference>
<reference evidence="13 14" key="1">
    <citation type="submission" date="2021-12" db="EMBL/GenBank/DDBJ databases">
        <title>Genome sequencing of bacteria with rrn-lacking chromosome and rrn-plasmid.</title>
        <authorList>
            <person name="Anda M."/>
            <person name="Iwasaki W."/>
        </authorList>
    </citation>
    <scope>NUCLEOTIDE SEQUENCE [LARGE SCALE GENOMIC DNA]</scope>
    <source>
        <strain evidence="13 14">NBRC 15940</strain>
    </source>
</reference>
<evidence type="ECO:0000259" key="12">
    <source>
        <dbReference type="Pfam" id="PF07715"/>
    </source>
</evidence>
<name>A0AAN4VV05_9BACT</name>
<evidence type="ECO:0000256" key="7">
    <source>
        <dbReference type="ARBA" id="ARBA00023237"/>
    </source>
</evidence>
<evidence type="ECO:0000256" key="8">
    <source>
        <dbReference type="PROSITE-ProRule" id="PRU01360"/>
    </source>
</evidence>
<dbReference type="InterPro" id="IPR039426">
    <property type="entry name" value="TonB-dep_rcpt-like"/>
</dbReference>
<dbReference type="Pfam" id="PF13715">
    <property type="entry name" value="CarbopepD_reg_2"/>
    <property type="match status" value="1"/>
</dbReference>
<keyword evidence="4 8" id="KW-0812">Transmembrane</keyword>
<gene>
    <name evidence="13" type="ORF">PEDI_03610</name>
</gene>
<keyword evidence="6 8" id="KW-0472">Membrane</keyword>
<dbReference type="Pfam" id="PF07715">
    <property type="entry name" value="Plug"/>
    <property type="match status" value="1"/>
</dbReference>
<feature type="domain" description="TonB-dependent receptor-like beta-barrel" evidence="11">
    <location>
        <begin position="312"/>
        <end position="749"/>
    </location>
</feature>
<dbReference type="InterPro" id="IPR012910">
    <property type="entry name" value="Plug_dom"/>
</dbReference>
<evidence type="ECO:0000256" key="3">
    <source>
        <dbReference type="ARBA" id="ARBA00022452"/>
    </source>
</evidence>
<evidence type="ECO:0000256" key="10">
    <source>
        <dbReference type="SAM" id="MobiDB-lite"/>
    </source>
</evidence>
<dbReference type="GO" id="GO:0009279">
    <property type="term" value="C:cell outer membrane"/>
    <property type="evidence" value="ECO:0007669"/>
    <property type="project" value="UniProtKB-SubCell"/>
</dbReference>
<protein>
    <submittedName>
        <fullName evidence="13">Collagen-binding protein</fullName>
    </submittedName>
</protein>
<dbReference type="Gene3D" id="2.60.40.1120">
    <property type="entry name" value="Carboxypeptidase-like, regulatory domain"/>
    <property type="match status" value="1"/>
</dbReference>
<evidence type="ECO:0000256" key="1">
    <source>
        <dbReference type="ARBA" id="ARBA00004571"/>
    </source>
</evidence>
<dbReference type="RefSeq" id="WP_053406076.1">
    <property type="nucleotide sequence ID" value="NZ_BQKE01000001.1"/>
</dbReference>
<dbReference type="EMBL" id="BQKE01000001">
    <property type="protein sequence ID" value="GJM59809.1"/>
    <property type="molecule type" value="Genomic_DNA"/>
</dbReference>
<dbReference type="Pfam" id="PF00593">
    <property type="entry name" value="TonB_dep_Rec_b-barrel"/>
    <property type="match status" value="1"/>
</dbReference>
<dbReference type="SUPFAM" id="SSF49464">
    <property type="entry name" value="Carboxypeptidase regulatory domain-like"/>
    <property type="match status" value="1"/>
</dbReference>
<sequence>MKNSILCLFFIFIGQVALAQNGIIRGEVINKLTNESIPFANVVVQGSTTGVVTDVNGKFEFTGLQPGLYNLEVSYVGFSPRTLFEIEVTNARPAIVKFELEEDATQLEGVEVVAKGFERKMESPLSMRTIGTNEIKRNPGGNRDISKVVQSLPGVASSASFRNDILIRGGAPSENRFYLDGIEIPNINHFATQGASGGPVGIINVDFIREVEFYSGAFPANRGNALSSVFEFEQKDGRDDHLTFNGIVGASDLGITLEGPLSEKTTFIASARRSYLQFLFQVLGLPFLPTYNDYQFKLKHKFNQKNQLTLVSLGSLDDFSLNADALSDSTSEDFRQNEYIYNNIPIQDQWSYAIGAKYEHFHKNGVLTAVMSRNMLKNTSYKHQDNDESKPKTLDYQSSEAENKIRIEDYRKVNGWAFNYGVGTEFAKYTNRSQFLTYSAADDQLIPINYSSDLDMQKWNVFGQVTKGFFDERLSLSLGVRADANNYSDDMNNMLDQLSPRFSASYAMTPKLSVNFNTGIYYQLPSYTTLGYRDENGTLVNQQNDLKYIRSEHLVGGLEYRIDEKNLRFTAEGFYKKYSNSPFSIRNQVALANLGADFGVIGDEPVTSTAKGRSYGFEFLAQQKFYKGFYGLLAYTWVRSEYTDANNQFIPSSWDSRNIVSLTAGKKLKRNWEIGTRWLYSGGTPFTPYNVEASMKRDYWLVNRVGIRDFENQLNSQRNGNFHQLDLRIDKKYYFDNWSLNFFIDIQNLYNFSQDAQPNLTAAQDANGNLLRDPNDFGNDIPNPINPGETIPDPNNPGSFLPDYIPSTNGNILPTIGIIIEI</sequence>
<feature type="region of interest" description="Disordered" evidence="10">
    <location>
        <begin position="766"/>
        <end position="799"/>
    </location>
</feature>
<accession>A0AAN4VV05</accession>
<evidence type="ECO:0000256" key="2">
    <source>
        <dbReference type="ARBA" id="ARBA00022448"/>
    </source>
</evidence>
<keyword evidence="13" id="KW-0176">Collagen</keyword>